<evidence type="ECO:0000256" key="2">
    <source>
        <dbReference type="ARBA" id="ARBA00009688"/>
    </source>
</evidence>
<keyword evidence="12" id="KW-0812">Transmembrane</keyword>
<accession>A0A8D3B2T8</accession>
<keyword evidence="6" id="KW-0969">Cilium</keyword>
<dbReference type="PANTHER" id="PTHR21625">
    <property type="entry name" value="NYD-SP28 PROTEIN"/>
    <property type="match status" value="1"/>
</dbReference>
<evidence type="ECO:0000256" key="8">
    <source>
        <dbReference type="ARBA" id="ARBA00031554"/>
    </source>
</evidence>
<proteinExistence type="inferred from homology"/>
<feature type="chain" id="PRO_5034677179" description="Dynein regulatory complex protein 1" evidence="13">
    <location>
        <begin position="22"/>
        <end position="776"/>
    </location>
</feature>
<dbReference type="Pfam" id="PF14772">
    <property type="entry name" value="NYD-SP28"/>
    <property type="match status" value="1"/>
</dbReference>
<gene>
    <name evidence="16" type="primary">drc1</name>
</gene>
<feature type="coiled-coil region" evidence="10">
    <location>
        <begin position="235"/>
        <end position="346"/>
    </location>
</feature>
<evidence type="ECO:0000259" key="14">
    <source>
        <dbReference type="Pfam" id="PF14772"/>
    </source>
</evidence>
<comment type="similarity">
    <text evidence="2">Belongs to the DRC1 family.</text>
</comment>
<keyword evidence="12" id="KW-1133">Transmembrane helix</keyword>
<dbReference type="Proteomes" id="UP000694558">
    <property type="component" value="Chromosome 20"/>
</dbReference>
<evidence type="ECO:0000256" key="5">
    <source>
        <dbReference type="ARBA" id="ARBA00023054"/>
    </source>
</evidence>
<organism evidence="16 17">
    <name type="scientific">Scophthalmus maximus</name>
    <name type="common">Turbot</name>
    <name type="synonym">Psetta maxima</name>
    <dbReference type="NCBI Taxonomy" id="52904"/>
    <lineage>
        <taxon>Eukaryota</taxon>
        <taxon>Metazoa</taxon>
        <taxon>Chordata</taxon>
        <taxon>Craniata</taxon>
        <taxon>Vertebrata</taxon>
        <taxon>Euteleostomi</taxon>
        <taxon>Actinopterygii</taxon>
        <taxon>Neopterygii</taxon>
        <taxon>Teleostei</taxon>
        <taxon>Neoteleostei</taxon>
        <taxon>Acanthomorphata</taxon>
        <taxon>Carangaria</taxon>
        <taxon>Pleuronectiformes</taxon>
        <taxon>Pleuronectoidei</taxon>
        <taxon>Scophthalmidae</taxon>
        <taxon>Scophthalmus</taxon>
    </lineage>
</organism>
<evidence type="ECO:0000313" key="16">
    <source>
        <dbReference type="Ensembl" id="ENSSMAP00000027580.2"/>
    </source>
</evidence>
<keyword evidence="5 10" id="KW-0175">Coiled coil</keyword>
<feature type="compositionally biased region" description="Polar residues" evidence="11">
    <location>
        <begin position="518"/>
        <end position="539"/>
    </location>
</feature>
<dbReference type="Pfam" id="PF14775">
    <property type="entry name" value="NYD-SP28_assoc"/>
    <property type="match status" value="1"/>
</dbReference>
<evidence type="ECO:0000256" key="7">
    <source>
        <dbReference type="ARBA" id="ARBA00023273"/>
    </source>
</evidence>
<reference evidence="16" key="2">
    <citation type="submission" date="2025-08" db="UniProtKB">
        <authorList>
            <consortium name="Ensembl"/>
        </authorList>
    </citation>
    <scope>IDENTIFICATION</scope>
</reference>
<keyword evidence="4" id="KW-0282">Flagellum</keyword>
<evidence type="ECO:0000256" key="12">
    <source>
        <dbReference type="SAM" id="Phobius"/>
    </source>
</evidence>
<evidence type="ECO:0000256" key="4">
    <source>
        <dbReference type="ARBA" id="ARBA00022846"/>
    </source>
</evidence>
<sequence>MTSVFILVLYFSFKNIFYTTSRVVYRDDDWNCSLYERYLKAALTTPGGGCVAIATLKGNKRRRHSGTAFLKIFITTVFNIIIFCRYLFTQLTLNMEEVDKDPEEGAEASVLSENQEAKNGVSTQEADVGPGAELSEGAMGGEQEEVPHRISSLQRYLTTPVTNIQTAADARESMRRKELEQARKVRLEWLENDVRSSQEKFEEITKGWSMAKDKVTPRELQEALSGQQQLCALLVENKKKLINDLQQELKVGDDRYVKDLRKQVEELDLMMERMEDQVKTLTKAYREELAQLERVYQQENKVLLITDKKERHQLLKKLWDEELERLAQRKKKVEEYEAKIHSLMLETIDKQSVIKTEETSNFQVLEREQQQMQGTNMIMRLKQIKERDDVETHKFNLANMKSRIISLQAEKKNLVTNYMSQVKQFRTKSRHLSKDHKRNIQQYERIQKTKKHFAVADARRFDEMWLTLEEEVRQLVERALVIDQRICERHLGLAWERPALPSSPFQPKKPARTPDPQPVSQLIHTEQSSQCSQGTTTDASGGPGSQAEGVDADACGEQTAAQSESDAWESEEARLSTEMKVMELLCDETGFLMEDQLLKMLAPLEKQGPTSVKLGSLLSSLGVEEEDLPKLADFLLTYQQQQTKVSSAAERVSIRTSTFDQAAAVETNSDLIHPNHVLPALKSFLKQHMKSRESSGPQQSSVPPTEARDSSTDGAYWERMGNVIPEEKVKLWEAARNLLEQHLEVLQEISELVPETDRLEQQNAELRMLLQQSLNQ</sequence>
<dbReference type="InterPro" id="IPR029440">
    <property type="entry name" value="DRC1_C"/>
</dbReference>
<dbReference type="GO" id="GO:0060285">
    <property type="term" value="P:cilium-dependent cell motility"/>
    <property type="evidence" value="ECO:0007669"/>
    <property type="project" value="TreeGrafter"/>
</dbReference>
<dbReference type="GO" id="GO:0005858">
    <property type="term" value="C:axonemal dynein complex"/>
    <property type="evidence" value="ECO:0007669"/>
    <property type="project" value="InterPro"/>
</dbReference>
<comment type="subcellular location">
    <subcellularLocation>
        <location evidence="1">Cytoplasm</location>
        <location evidence="1">Cytoskeleton</location>
        <location evidence="1">Flagellum axoneme</location>
    </subcellularLocation>
</comment>
<evidence type="ECO:0000256" key="6">
    <source>
        <dbReference type="ARBA" id="ARBA00023069"/>
    </source>
</evidence>
<protein>
    <recommendedName>
        <fullName evidence="3">Dynein regulatory complex protein 1</fullName>
    </recommendedName>
    <alternativeName>
        <fullName evidence="8">Coiled-coil domain-containing protein 164</fullName>
    </alternativeName>
</protein>
<feature type="signal peptide" evidence="13">
    <location>
        <begin position="1"/>
        <end position="21"/>
    </location>
</feature>
<feature type="domain" description="Dynein regulatory complex protein 1 C-terminal" evidence="15">
    <location>
        <begin position="715"/>
        <end position="774"/>
    </location>
</feature>
<keyword evidence="13" id="KW-0732">Signal</keyword>
<keyword evidence="12" id="KW-0472">Membrane</keyword>
<evidence type="ECO:0000256" key="1">
    <source>
        <dbReference type="ARBA" id="ARBA00004611"/>
    </source>
</evidence>
<dbReference type="GO" id="GO:0003352">
    <property type="term" value="P:regulation of cilium movement"/>
    <property type="evidence" value="ECO:0007669"/>
    <property type="project" value="TreeGrafter"/>
</dbReference>
<feature type="region of interest" description="Disordered" evidence="11">
    <location>
        <begin position="498"/>
        <end position="574"/>
    </location>
</feature>
<dbReference type="GO" id="GO:0070286">
    <property type="term" value="P:axonemal dynein complex assembly"/>
    <property type="evidence" value="ECO:0007669"/>
    <property type="project" value="InterPro"/>
</dbReference>
<dbReference type="AlphaFoldDB" id="A0A8D3B2T8"/>
<reference evidence="16" key="1">
    <citation type="submission" date="2023-05" db="EMBL/GenBank/DDBJ databases">
        <title>High-quality long-read genome of Scophthalmus maximus.</title>
        <authorList>
            <person name="Lien S."/>
            <person name="Martinez P."/>
        </authorList>
    </citation>
    <scope>NUCLEOTIDE SEQUENCE [LARGE SCALE GENOMIC DNA]</scope>
</reference>
<feature type="domain" description="Dynein regulatory complex protein 1/2 N-terminal" evidence="14">
    <location>
        <begin position="167"/>
        <end position="266"/>
    </location>
</feature>
<comment type="function">
    <text evidence="9">Component of the nexin-dynein regulatory complex (N-DRC) a key regulator of ciliary/flagellar motility which maintains the alignment and integrity of the distal axoneme and regulates microtubule sliding in motile axonemes. Plays a critical role in the assembly of N-DRC and also stabilizes the assembly of multiple inner dynein arms and radial spokes. Coassembles with CCDC65/DRC2 to form a central scaffold needed for assembly of the N-DRC and its attachment to the outer doublet microtubules.</text>
</comment>
<evidence type="ECO:0000256" key="10">
    <source>
        <dbReference type="SAM" id="Coils"/>
    </source>
</evidence>
<feature type="compositionally biased region" description="Polar residues" evidence="11">
    <location>
        <begin position="694"/>
        <end position="703"/>
    </location>
</feature>
<evidence type="ECO:0000256" key="11">
    <source>
        <dbReference type="SAM" id="MobiDB-lite"/>
    </source>
</evidence>
<feature type="region of interest" description="Disordered" evidence="11">
    <location>
        <begin position="104"/>
        <end position="143"/>
    </location>
</feature>
<feature type="transmembrane region" description="Helical" evidence="12">
    <location>
        <begin position="68"/>
        <end position="88"/>
    </location>
</feature>
<evidence type="ECO:0000313" key="17">
    <source>
        <dbReference type="Proteomes" id="UP000694558"/>
    </source>
</evidence>
<evidence type="ECO:0000259" key="15">
    <source>
        <dbReference type="Pfam" id="PF14775"/>
    </source>
</evidence>
<evidence type="ECO:0000256" key="9">
    <source>
        <dbReference type="ARBA" id="ARBA00046115"/>
    </source>
</evidence>
<dbReference type="Ensembl" id="ENSSMAT00000027922.2">
    <property type="protein sequence ID" value="ENSSMAP00000027580.2"/>
    <property type="gene ID" value="ENSSMAG00000016874.2"/>
</dbReference>
<dbReference type="InterPro" id="IPR039750">
    <property type="entry name" value="DRC1/DRC2"/>
</dbReference>
<evidence type="ECO:0000256" key="3">
    <source>
        <dbReference type="ARBA" id="ARBA00013815"/>
    </source>
</evidence>
<keyword evidence="7" id="KW-0966">Cell projection</keyword>
<dbReference type="PANTHER" id="PTHR21625:SF1">
    <property type="entry name" value="DYNEIN REGULATORY COMPLEX PROTEIN 1"/>
    <property type="match status" value="1"/>
</dbReference>
<name>A0A8D3B2T8_SCOMX</name>
<dbReference type="InterPro" id="IPR039505">
    <property type="entry name" value="DRC1/2_N"/>
</dbReference>
<evidence type="ECO:0000256" key="13">
    <source>
        <dbReference type="SAM" id="SignalP"/>
    </source>
</evidence>
<dbReference type="GeneTree" id="ENSGT00940000153804"/>
<feature type="region of interest" description="Disordered" evidence="11">
    <location>
        <begin position="688"/>
        <end position="714"/>
    </location>
</feature>